<reference evidence="1 2" key="1">
    <citation type="submission" date="2016-07" db="EMBL/GenBank/DDBJ databases">
        <title>Pervasive Adenine N6-methylation of Active Genes in Fungi.</title>
        <authorList>
            <consortium name="DOE Joint Genome Institute"/>
            <person name="Mondo S.J."/>
            <person name="Dannebaum R.O."/>
            <person name="Kuo R.C."/>
            <person name="Labutti K."/>
            <person name="Haridas S."/>
            <person name="Kuo A."/>
            <person name="Salamov A."/>
            <person name="Ahrendt S.R."/>
            <person name="Lipzen A."/>
            <person name="Sullivan W."/>
            <person name="Andreopoulos W.B."/>
            <person name="Clum A."/>
            <person name="Lindquist E."/>
            <person name="Daum C."/>
            <person name="Ramamoorthy G.K."/>
            <person name="Gryganskyi A."/>
            <person name="Culley D."/>
            <person name="Magnuson J.K."/>
            <person name="James T.Y."/>
            <person name="O'Malley M.A."/>
            <person name="Stajich J.E."/>
            <person name="Spatafora J.W."/>
            <person name="Visel A."/>
            <person name="Grigoriev I.V."/>
        </authorList>
    </citation>
    <scope>NUCLEOTIDE SEQUENCE [LARGE SCALE GENOMIC DNA]</scope>
    <source>
        <strain evidence="1 2">JEL800</strain>
    </source>
</reference>
<gene>
    <name evidence="1" type="ORF">BCR33DRAFT_714453</name>
</gene>
<dbReference type="EMBL" id="MCGO01000011">
    <property type="protein sequence ID" value="ORY48734.1"/>
    <property type="molecule type" value="Genomic_DNA"/>
</dbReference>
<comment type="caution">
    <text evidence="1">The sequence shown here is derived from an EMBL/GenBank/DDBJ whole genome shotgun (WGS) entry which is preliminary data.</text>
</comment>
<name>A0A1Y2CPG7_9FUNG</name>
<sequence>MVPTKLVLSHLGGPNSVVFADATTQAAIYVVNINKSSNVEAGNWFFQPTAALLANPPTLPQFDEATPSLTTISFGSKAVRNTMIPFKVPEVPTSKTDVIRFGFITNLDNGIVIRNSFPLSEGTRFYAIGYIPSPQFGKFHWVVDAVLHKSLTPQNVMSSTDDVIQFKLLGMKAGFFGATSTTLATFTTSKSAEGLGGIFELYRAWAREEEAVLILSSVVPAFWAYKYR</sequence>
<keyword evidence="2" id="KW-1185">Reference proteome</keyword>
<organism evidence="1 2">
    <name type="scientific">Rhizoclosmatium globosum</name>
    <dbReference type="NCBI Taxonomy" id="329046"/>
    <lineage>
        <taxon>Eukaryota</taxon>
        <taxon>Fungi</taxon>
        <taxon>Fungi incertae sedis</taxon>
        <taxon>Chytridiomycota</taxon>
        <taxon>Chytridiomycota incertae sedis</taxon>
        <taxon>Chytridiomycetes</taxon>
        <taxon>Chytridiales</taxon>
        <taxon>Chytriomycetaceae</taxon>
        <taxon>Rhizoclosmatium</taxon>
    </lineage>
</organism>
<protein>
    <submittedName>
        <fullName evidence="1">Uncharacterized protein</fullName>
    </submittedName>
</protein>
<accession>A0A1Y2CPG7</accession>
<feature type="non-terminal residue" evidence="1">
    <location>
        <position position="228"/>
    </location>
</feature>
<evidence type="ECO:0000313" key="2">
    <source>
        <dbReference type="Proteomes" id="UP000193642"/>
    </source>
</evidence>
<dbReference type="OrthoDB" id="10298082at2759"/>
<dbReference type="Proteomes" id="UP000193642">
    <property type="component" value="Unassembled WGS sequence"/>
</dbReference>
<evidence type="ECO:0000313" key="1">
    <source>
        <dbReference type="EMBL" id="ORY48734.1"/>
    </source>
</evidence>
<dbReference type="AlphaFoldDB" id="A0A1Y2CPG7"/>
<proteinExistence type="predicted"/>